<dbReference type="STRING" id="441959.B8LU64"/>
<dbReference type="PhylomeDB" id="B8LU64"/>
<sequence>MKRKVGSHDDIDKRPVKRREQESSPSTGFVNEQQQTQPQQPPSPLSEYLGKEASKCKRTANAPSFSESTFLEDRIWKWIERIPDEVHELEDMSQPPSKRSRSISTDRGRTRSVSSDASTSSRDAKSSAYKDVNYVAILGQKGCFMQPSMAGPITEDAELCERLLRQPNEIPTGTLFEDEYVDHFHNTLRNRSEARLLVDFHPLLMPSAENIYIQGSEELKHVIDGYNDPWLKTEPIHGPKPQPDHAWGLKWSAFSEPQRRKLGIEPDKKSVYAVRDDMYFPYLTAEIKCGNQALEFADRQNMHSMCIALRAVVSLARAAQCLDQVHRRILGFSISHELEDLRIYAYYPEISEGKIEYFRWSVKQFNIWSNDEKWACYRFVENVNCEFLPIHINRLNHFLEKIIDPQDIPFEGNDDQDYGSQESRIGSRERSAYSRAPSSQYRGHAELRSMIHNLQQQLEEQRAEQRAREEKLLAQMEEREEKLLTQMEEQRAEQKAREEKLLTQMEQQKAREEKLLDQLFTRLEHNEKPI</sequence>
<dbReference type="AlphaFoldDB" id="B8LU64"/>
<feature type="region of interest" description="Disordered" evidence="2">
    <location>
        <begin position="87"/>
        <end position="125"/>
    </location>
</feature>
<dbReference type="OMA" id="MICSAIN"/>
<dbReference type="PANTHER" id="PTHR42470:SF2">
    <property type="match status" value="1"/>
</dbReference>
<dbReference type="RefSeq" id="XP_002339923.1">
    <property type="nucleotide sequence ID" value="XM_002339882.1"/>
</dbReference>
<keyword evidence="1" id="KW-0175">Coiled coil</keyword>
<accession>B8LU64</accession>
<dbReference type="InterPro" id="IPR057684">
    <property type="entry name" value="DUF7924"/>
</dbReference>
<dbReference type="InParanoid" id="B8LU64"/>
<evidence type="ECO:0000256" key="1">
    <source>
        <dbReference type="SAM" id="Coils"/>
    </source>
</evidence>
<feature type="compositionally biased region" description="Basic and acidic residues" evidence="2">
    <location>
        <begin position="1"/>
        <end position="22"/>
    </location>
</feature>
<organism evidence="4 5">
    <name type="scientific">Talaromyces stipitatus (strain ATCC 10500 / CBS 375.48 / QM 6759 / NRRL 1006)</name>
    <name type="common">Penicillium stipitatum</name>
    <dbReference type="NCBI Taxonomy" id="441959"/>
    <lineage>
        <taxon>Eukaryota</taxon>
        <taxon>Fungi</taxon>
        <taxon>Dikarya</taxon>
        <taxon>Ascomycota</taxon>
        <taxon>Pezizomycotina</taxon>
        <taxon>Eurotiomycetes</taxon>
        <taxon>Eurotiomycetidae</taxon>
        <taxon>Eurotiales</taxon>
        <taxon>Trichocomaceae</taxon>
        <taxon>Talaromyces</taxon>
        <taxon>Talaromyces sect. Talaromyces</taxon>
    </lineage>
</organism>
<feature type="compositionally biased region" description="Polar residues" evidence="2">
    <location>
        <begin position="23"/>
        <end position="32"/>
    </location>
</feature>
<protein>
    <recommendedName>
        <fullName evidence="3">DUF7924 domain-containing protein</fullName>
    </recommendedName>
</protein>
<feature type="coiled-coil region" evidence="1">
    <location>
        <begin position="444"/>
        <end position="522"/>
    </location>
</feature>
<dbReference type="Pfam" id="PF25545">
    <property type="entry name" value="DUF7924"/>
    <property type="match status" value="1"/>
</dbReference>
<dbReference type="HOGENOM" id="CLU_025457_3_0_1"/>
<dbReference type="OrthoDB" id="4225927at2759"/>
<reference evidence="5" key="1">
    <citation type="journal article" date="2015" name="Genome Announc.">
        <title>Genome sequence of the AIDS-associated pathogen Penicillium marneffei (ATCC18224) and its near taxonomic relative Talaromyces stipitatus (ATCC10500).</title>
        <authorList>
            <person name="Nierman W.C."/>
            <person name="Fedorova-Abrams N.D."/>
            <person name="Andrianopoulos A."/>
        </authorList>
    </citation>
    <scope>NUCLEOTIDE SEQUENCE [LARGE SCALE GENOMIC DNA]</scope>
    <source>
        <strain evidence="5">ATCC 10500 / CBS 375.48 / QM 6759 / NRRL 1006</strain>
    </source>
</reference>
<gene>
    <name evidence="4" type="ORF">TSTA_060310</name>
</gene>
<evidence type="ECO:0000256" key="2">
    <source>
        <dbReference type="SAM" id="MobiDB-lite"/>
    </source>
</evidence>
<dbReference type="PANTHER" id="PTHR42470">
    <property type="entry name" value="VAST DOMAIN-CONTAINING PROTEIN"/>
    <property type="match status" value="1"/>
</dbReference>
<dbReference type="Proteomes" id="UP000001745">
    <property type="component" value="Unassembled WGS sequence"/>
</dbReference>
<evidence type="ECO:0000313" key="5">
    <source>
        <dbReference type="Proteomes" id="UP000001745"/>
    </source>
</evidence>
<feature type="region of interest" description="Disordered" evidence="2">
    <location>
        <begin position="1"/>
        <end position="64"/>
    </location>
</feature>
<dbReference type="GeneID" id="8101256"/>
<dbReference type="eggNOG" id="ENOG502SK65">
    <property type="taxonomic scope" value="Eukaryota"/>
</dbReference>
<name>B8LU64_TALSN</name>
<feature type="region of interest" description="Disordered" evidence="2">
    <location>
        <begin position="410"/>
        <end position="439"/>
    </location>
</feature>
<dbReference type="VEuPathDB" id="FungiDB:TSTA_060310"/>
<evidence type="ECO:0000259" key="3">
    <source>
        <dbReference type="Pfam" id="PF25545"/>
    </source>
</evidence>
<dbReference type="EMBL" id="EQ962652">
    <property type="protein sequence ID" value="EED22536.1"/>
    <property type="molecule type" value="Genomic_DNA"/>
</dbReference>
<keyword evidence="5" id="KW-1185">Reference proteome</keyword>
<proteinExistence type="predicted"/>
<feature type="domain" description="DUF7924" evidence="3">
    <location>
        <begin position="181"/>
        <end position="398"/>
    </location>
</feature>
<evidence type="ECO:0000313" key="4">
    <source>
        <dbReference type="EMBL" id="EED22536.1"/>
    </source>
</evidence>
<feature type="compositionally biased region" description="Polar residues" evidence="2">
    <location>
        <begin position="94"/>
        <end position="103"/>
    </location>
</feature>
<feature type="compositionally biased region" description="Low complexity" evidence="2">
    <location>
        <begin position="111"/>
        <end position="121"/>
    </location>
</feature>